<keyword evidence="3" id="KW-1185">Reference proteome</keyword>
<dbReference type="SUPFAM" id="SSF56112">
    <property type="entry name" value="Protein kinase-like (PK-like)"/>
    <property type="match status" value="1"/>
</dbReference>
<dbReference type="HOGENOM" id="CLU_010392_2_0_1"/>
<gene>
    <name evidence="2" type="primary">TPHA0B02940</name>
    <name evidence="2" type="ordered locus">TPHA_0B02940</name>
</gene>
<dbReference type="Gene3D" id="3.30.200.20">
    <property type="entry name" value="Phosphorylase Kinase, domain 1"/>
    <property type="match status" value="1"/>
</dbReference>
<dbReference type="OMA" id="NDTSWAG"/>
<evidence type="ECO:0008006" key="4">
    <source>
        <dbReference type="Google" id="ProtNLM"/>
    </source>
</evidence>
<organism evidence="2 3">
    <name type="scientific">Tetrapisispora phaffii (strain ATCC 24235 / CBS 4417 / NBRC 1672 / NRRL Y-8282 / UCD 70-5)</name>
    <name type="common">Yeast</name>
    <name type="synonym">Fabospora phaffii</name>
    <dbReference type="NCBI Taxonomy" id="1071381"/>
    <lineage>
        <taxon>Eukaryota</taxon>
        <taxon>Fungi</taxon>
        <taxon>Dikarya</taxon>
        <taxon>Ascomycota</taxon>
        <taxon>Saccharomycotina</taxon>
        <taxon>Saccharomycetes</taxon>
        <taxon>Saccharomycetales</taxon>
        <taxon>Saccharomycetaceae</taxon>
        <taxon>Tetrapisispora</taxon>
    </lineage>
</organism>
<evidence type="ECO:0000256" key="1">
    <source>
        <dbReference type="PROSITE-ProRule" id="PRU00103"/>
    </source>
</evidence>
<dbReference type="Proteomes" id="UP000005666">
    <property type="component" value="Chromosome 2"/>
</dbReference>
<dbReference type="PANTHER" id="PTHR12984">
    <property type="entry name" value="SCY1-RELATED S/T PROTEIN KINASE-LIKE"/>
    <property type="match status" value="1"/>
</dbReference>
<dbReference type="GO" id="GO:0006409">
    <property type="term" value="P:tRNA export from nucleus"/>
    <property type="evidence" value="ECO:0007669"/>
    <property type="project" value="EnsemblFungi"/>
</dbReference>
<protein>
    <recommendedName>
        <fullName evidence="4">Protein kinase domain-containing protein</fullName>
    </recommendedName>
</protein>
<accession>G8BPN5</accession>
<evidence type="ECO:0000313" key="3">
    <source>
        <dbReference type="Proteomes" id="UP000005666"/>
    </source>
</evidence>
<dbReference type="AlphaFoldDB" id="G8BPN5"/>
<reference evidence="2 3" key="1">
    <citation type="journal article" date="2011" name="Proc. Natl. Acad. Sci. U.S.A.">
        <title>Evolutionary erosion of yeast sex chromosomes by mating-type switching accidents.</title>
        <authorList>
            <person name="Gordon J.L."/>
            <person name="Armisen D."/>
            <person name="Proux-Wera E."/>
            <person name="Oheigeartaigh S.S."/>
            <person name="Byrne K.P."/>
            <person name="Wolfe K.H."/>
        </authorList>
    </citation>
    <scope>NUCLEOTIDE SEQUENCE [LARGE SCALE GENOMIC DNA]</scope>
    <source>
        <strain evidence="3">ATCC 24235 / CBS 4417 / NBRC 1672 / NRRL Y-8282 / UCD 70-5</strain>
    </source>
</reference>
<dbReference type="OrthoDB" id="447103at2759"/>
<sequence>MNFSSIFKSISNFQFPYTLEENSIHKTELWTVFHGIRKADSVPITAFKANKNSGTDELITNCLQKAKVMKIPGLCPVFEIYDSDPNNTYIITERVSPFNWDQLTTYQRNLQALQLGIAQLLDTLKILEEFIIGTISPESIYVNEKGQWLIFGLELLVKRSDVNSHIFSNMSKHYYTIQGFTTYSNDYKTVDALNMYHLIKHFLSGKVPKDWNTAMNMLSKGSITCSVFLQKIVNSQTWLNNRLIRLDKDLKEIHIKDAEGKFIIMSTFESLYFESRQTFSNMSPGFIVGAIIPELISIVNWLQTPQSITNKNSKILHFLAILLELTDEHQFYPKEFKELTIQMFKLPDRQIRFLLLIYLPKLLEPLGKNDITNRVFPQYLQGLSDSDVTLRLKTLKTVPVIVPSISERQLNNELLRYLAKTQVDPDVEVRTWTILIMTKVASTLSASGSRASILGTAFTKSLKDPDIKPRLAALYGLEKSIDLLDVSTIAGKILTVIAPAVLDKDPLVRSKAKVLFNKYLEKLESEAASVATDTKDESQDIDFDNYGTNDNELSEQFMTSLRLNSPSLEEVNTLKKSSGAFQNDDWDSNNAINEDIQWGDNDAWGEETAFENNNIPVLNINNLQGKKISIDDSWNNDILEEQEPITHTTKSTAGKVKPKMRTIKTTSSRTLTLDIEDNENINDGWGDEW</sequence>
<dbReference type="RefSeq" id="XP_003684400.1">
    <property type="nucleotide sequence ID" value="XM_003684352.1"/>
</dbReference>
<name>G8BPN5_TETPH</name>
<dbReference type="SUPFAM" id="SSF48371">
    <property type="entry name" value="ARM repeat"/>
    <property type="match status" value="1"/>
</dbReference>
<dbReference type="InterPro" id="IPR021133">
    <property type="entry name" value="HEAT_type_2"/>
</dbReference>
<dbReference type="InterPro" id="IPR011009">
    <property type="entry name" value="Kinase-like_dom_sf"/>
</dbReference>
<dbReference type="GO" id="GO:0005643">
    <property type="term" value="C:nuclear pore"/>
    <property type="evidence" value="ECO:0007669"/>
    <property type="project" value="EnsemblFungi"/>
</dbReference>
<dbReference type="STRING" id="1071381.G8BPN5"/>
<dbReference type="PANTHER" id="PTHR12984:SF3">
    <property type="entry name" value="N-TERMINAL KINASE-LIKE PROTEIN"/>
    <property type="match status" value="1"/>
</dbReference>
<dbReference type="InterPro" id="IPR016024">
    <property type="entry name" value="ARM-type_fold"/>
</dbReference>
<dbReference type="Gene3D" id="1.10.510.10">
    <property type="entry name" value="Transferase(Phosphotransferase) domain 1"/>
    <property type="match status" value="1"/>
</dbReference>
<dbReference type="InterPro" id="IPR051177">
    <property type="entry name" value="CIK-Related_Protein"/>
</dbReference>
<dbReference type="Gene3D" id="1.25.10.10">
    <property type="entry name" value="Leucine-rich Repeat Variant"/>
    <property type="match status" value="1"/>
</dbReference>
<dbReference type="GO" id="GO:0006890">
    <property type="term" value="P:retrograde vesicle-mediated transport, Golgi to endoplasmic reticulum"/>
    <property type="evidence" value="ECO:0007669"/>
    <property type="project" value="EnsemblFungi"/>
</dbReference>
<dbReference type="PROSITE" id="PS50077">
    <property type="entry name" value="HEAT_REPEAT"/>
    <property type="match status" value="1"/>
</dbReference>
<dbReference type="InterPro" id="IPR011989">
    <property type="entry name" value="ARM-like"/>
</dbReference>
<feature type="repeat" description="HEAT" evidence="1">
    <location>
        <begin position="375"/>
        <end position="413"/>
    </location>
</feature>
<dbReference type="GO" id="GO:0000049">
    <property type="term" value="F:tRNA binding"/>
    <property type="evidence" value="ECO:0007669"/>
    <property type="project" value="EnsemblFungi"/>
</dbReference>
<evidence type="ECO:0000313" key="2">
    <source>
        <dbReference type="EMBL" id="CCE61966.1"/>
    </source>
</evidence>
<dbReference type="EMBL" id="HE612857">
    <property type="protein sequence ID" value="CCE61966.1"/>
    <property type="molecule type" value="Genomic_DNA"/>
</dbReference>
<dbReference type="eggNOG" id="KOG1243">
    <property type="taxonomic scope" value="Eukaryota"/>
</dbReference>
<dbReference type="GeneID" id="11534861"/>
<dbReference type="GO" id="GO:0005737">
    <property type="term" value="C:cytoplasm"/>
    <property type="evidence" value="ECO:0007669"/>
    <property type="project" value="EnsemblFungi"/>
</dbReference>
<proteinExistence type="predicted"/>
<dbReference type="KEGG" id="tpf:TPHA_0B02940"/>